<dbReference type="RefSeq" id="WP_102184212.1">
    <property type="nucleotide sequence ID" value="NZ_PNGC01000001.1"/>
</dbReference>
<proteinExistence type="predicted"/>
<dbReference type="EMBL" id="PNGC01000001">
    <property type="protein sequence ID" value="PMB91096.1"/>
    <property type="molecule type" value="Genomic_DNA"/>
</dbReference>
<gene>
    <name evidence="1" type="ORF">CJ240_05225</name>
</gene>
<evidence type="ECO:0000313" key="1">
    <source>
        <dbReference type="EMBL" id="PMB91096.1"/>
    </source>
</evidence>
<comment type="caution">
    <text evidence="1">The sequence shown here is derived from an EMBL/GenBank/DDBJ whole genome shotgun (WGS) entry which is preliminary data.</text>
</comment>
<name>A0ABX4US69_9ACTO</name>
<sequence length="289" mass="31985">MAGKSINLFLMDGKPTGRIKGTLANWTGLAYKIPRTKLEQARNIPFLQQSGVYLLFGISNETGDPAVYIGQAGIRKNGQGILNRWEEHKRDNRKDWWTEAVAFTTSNNSFGPTEISYLENRFRNMAISADRYLVMNGIEPTLGNLTEEKESEMEEYISYALLVIGALGYKVFEPLISGLEKSVPPEETEDEPLLFFRSKRAEASAQRTAEGFVVRAGSRISLEMAKSIPKNAIRLRKRYAESISSDGVVSKNLLFASPSAAASFVGGSSLSGNVVWKTAEGRTIRDLDS</sequence>
<dbReference type="Proteomes" id="UP000243201">
    <property type="component" value="Unassembled WGS sequence"/>
</dbReference>
<organism evidence="1 2">
    <name type="scientific">Varibaculum cambriense</name>
    <dbReference type="NCBI Taxonomy" id="184870"/>
    <lineage>
        <taxon>Bacteria</taxon>
        <taxon>Bacillati</taxon>
        <taxon>Actinomycetota</taxon>
        <taxon>Actinomycetes</taxon>
        <taxon>Actinomycetales</taxon>
        <taxon>Actinomycetaceae</taxon>
        <taxon>Varibaculum</taxon>
    </lineage>
</organism>
<reference evidence="1 2" key="1">
    <citation type="submission" date="2017-09" db="EMBL/GenBank/DDBJ databases">
        <title>Bacterial strain isolated from the female urinary microbiota.</title>
        <authorList>
            <person name="Thomas-White K."/>
            <person name="Kumar N."/>
            <person name="Forster S."/>
            <person name="Putonti C."/>
            <person name="Lawley T."/>
            <person name="Wolfe A.J."/>
        </authorList>
    </citation>
    <scope>NUCLEOTIDE SEQUENCE [LARGE SCALE GENOMIC DNA]</scope>
    <source>
        <strain evidence="1 2">UMB0744</strain>
    </source>
</reference>
<evidence type="ECO:0000313" key="2">
    <source>
        <dbReference type="Proteomes" id="UP000243201"/>
    </source>
</evidence>
<keyword evidence="2" id="KW-1185">Reference proteome</keyword>
<dbReference type="CDD" id="cd10447">
    <property type="entry name" value="GIY-YIG_unchar_2"/>
    <property type="match status" value="1"/>
</dbReference>
<protein>
    <submittedName>
        <fullName evidence="1">Methionine sulfoxide reductase</fullName>
    </submittedName>
</protein>
<accession>A0ABX4US69</accession>